<evidence type="ECO:0008006" key="2">
    <source>
        <dbReference type="Google" id="ProtNLM"/>
    </source>
</evidence>
<accession>U4P9W1</accession>
<dbReference type="EMBL" id="CP001056">
    <property type="protein sequence ID" value="ACD21944.1"/>
    <property type="molecule type" value="Genomic_DNA"/>
</dbReference>
<name>B2TQU5_CLOBB</name>
<dbReference type="PATRIC" id="fig|935198.13.peg.2206"/>
<dbReference type="AlphaFoldDB" id="B2TQU5"/>
<reference evidence="1" key="1">
    <citation type="submission" date="2009-06" db="EMBL/GenBank/DDBJ databases">
        <authorList>
            <consortium name="US DOE Joint Genome Institute (JGI-PGF)"/>
            <person name="Lucas S."/>
            <person name="Copeland A."/>
            <person name="Lapidus A."/>
            <person name="Glavina del Rio T."/>
            <person name="Dalin E."/>
            <person name="Tice H."/>
            <person name="Bruce D."/>
            <person name="Goodwin L."/>
            <person name="Pitluck S."/>
            <person name="Kyrpides N."/>
            <person name="Mavromatis K."/>
            <person name="Ivanova N."/>
            <person name="Saunders E."/>
            <person name="Brettin T."/>
            <person name="Detter J.C."/>
            <person name="Han C."/>
            <person name="Larimer F."/>
            <person name="Land M."/>
            <person name="Hauser L."/>
            <person name="Markowitz V."/>
            <person name="Cheng J.-F."/>
            <person name="Hugenholtz P."/>
            <person name="Woyke T."/>
            <person name="Wu D."/>
            <person name="Gronow S."/>
            <person name="Klenk H.-P."/>
            <person name="Eisen J.A."/>
        </authorList>
    </citation>
    <scope>NUCLEOTIDE SEQUENCE</scope>
    <source>
        <strain evidence="1">Eklund 17B</strain>
    </source>
</reference>
<sequence>MSVDGKEKIVLGSGKLFVLEYDSVTGIPEDTVVEAEINQVGLIQGGATLEYKPTFYTAKDDLGLKSKTVMTEEEATLKSGIMTWCGKTLTKLCSTARVTEDKVKGTRTVKIGGAGNQDGKDYLIRFLHEDKADGDIRVSVVGKNEAGFSFSFAKDKETVIDAEFKAQPHDSEGTLINYKEDIPVVTEKQKGEI</sequence>
<protein>
    <recommendedName>
        <fullName evidence="2">Phage tail protein</fullName>
    </recommendedName>
</protein>
<reference evidence="1" key="2">
    <citation type="submission" date="2009-08" db="EMBL/GenBank/DDBJ databases">
        <authorList>
            <person name="Shrivastava S."/>
            <person name="Brinkac L.M."/>
            <person name="Dodson R.J."/>
            <person name="Harkins D.M."/>
            <person name="Durkin A.S."/>
            <person name="Sutton G."/>
        </authorList>
    </citation>
    <scope>NUCLEOTIDE SEQUENCE</scope>
    <source>
        <strain evidence="1">Eklund 17B</strain>
    </source>
</reference>
<dbReference type="HOGENOM" id="CLU_114862_0_0_9"/>
<organism evidence="1">
    <name type="scientific">Clostridium botulinum (strain Eklund 17B / Type B)</name>
    <dbReference type="NCBI Taxonomy" id="935198"/>
    <lineage>
        <taxon>Bacteria</taxon>
        <taxon>Bacillati</taxon>
        <taxon>Bacillota</taxon>
        <taxon>Clostridia</taxon>
        <taxon>Eubacteriales</taxon>
        <taxon>Clostridiaceae</taxon>
        <taxon>Clostridium</taxon>
    </lineage>
</organism>
<accession>B2TQU5</accession>
<gene>
    <name evidence="1" type="ordered locus">CLL_A2252</name>
</gene>
<proteinExistence type="predicted"/>
<dbReference type="KEGG" id="cbk:CLL_A2252"/>
<evidence type="ECO:0000313" key="1">
    <source>
        <dbReference type="EMBL" id="ACD21944.1"/>
    </source>
</evidence>